<accession>A0A542SQ96</accession>
<evidence type="ECO:0000313" key="3">
    <source>
        <dbReference type="EMBL" id="TQK76781.1"/>
    </source>
</evidence>
<evidence type="ECO:0000256" key="1">
    <source>
        <dbReference type="SAM" id="MobiDB-lite"/>
    </source>
</evidence>
<proteinExistence type="predicted"/>
<feature type="compositionally biased region" description="Gly residues" evidence="1">
    <location>
        <begin position="1071"/>
        <end position="1119"/>
    </location>
</feature>
<keyword evidence="4" id="KW-1185">Reference proteome</keyword>
<feature type="signal peptide" evidence="2">
    <location>
        <begin position="1"/>
        <end position="32"/>
    </location>
</feature>
<feature type="chain" id="PRO_5038554230" evidence="2">
    <location>
        <begin position="33"/>
        <end position="1222"/>
    </location>
</feature>
<dbReference type="AlphaFoldDB" id="A0A542SQ96"/>
<gene>
    <name evidence="3" type="ORF">FB389_1471</name>
</gene>
<dbReference type="InterPro" id="IPR012341">
    <property type="entry name" value="6hp_glycosidase-like_sf"/>
</dbReference>
<dbReference type="Proteomes" id="UP000316181">
    <property type="component" value="Unassembled WGS sequence"/>
</dbReference>
<dbReference type="RefSeq" id="WP_142112292.1">
    <property type="nucleotide sequence ID" value="NZ_BAAATB010000010.1"/>
</dbReference>
<reference evidence="3 4" key="1">
    <citation type="submission" date="2019-06" db="EMBL/GenBank/DDBJ databases">
        <title>Sequencing the genomes of 1000 actinobacteria strains.</title>
        <authorList>
            <person name="Klenk H.-P."/>
        </authorList>
    </citation>
    <scope>NUCLEOTIDE SEQUENCE [LARGE SCALE GENOMIC DNA]</scope>
    <source>
        <strain evidence="3 4">DSM 10596</strain>
    </source>
</reference>
<feature type="region of interest" description="Disordered" evidence="1">
    <location>
        <begin position="1051"/>
        <end position="1132"/>
    </location>
</feature>
<organism evidence="3 4">
    <name type="scientific">Rarobacter incanus</name>
    <dbReference type="NCBI Taxonomy" id="153494"/>
    <lineage>
        <taxon>Bacteria</taxon>
        <taxon>Bacillati</taxon>
        <taxon>Actinomycetota</taxon>
        <taxon>Actinomycetes</taxon>
        <taxon>Micrococcales</taxon>
        <taxon>Rarobacteraceae</taxon>
        <taxon>Rarobacter</taxon>
    </lineage>
</organism>
<protein>
    <submittedName>
        <fullName evidence="3">Uncharacterized protein</fullName>
    </submittedName>
</protein>
<sequence>MTFATTRGSRPFNQAPRALVALAALFSGLALVAPTGASGIASVSPAEPGVKAVAAPLREGTATAAPRPRAADLAMAGDSQQRWQSLAGSRLVLNSFDRYAKGDTNLTKRDTELDQTWGANLPASGMFYANDSALKLPGMIATYLAPANDGATTAQSVTLPSPFTAEQGWTTNGKVTASASGSDTIVTVNSGQNYGSLIRSITVDLDATALLAVDIAALSDGASWAFEVDGKKLMPTDSTVTGKHTYDLRALTGLTGKQALEFKIWAAGGAGKSVTVRTLKLMADDQTTNPAYGRAVLWRDRFASTDAWQSASQQATISGNGGQAIVAIKDSGKTYGSVTTEINVAVTATTKMALRVDAVTHKWSLTSYINGSSNAPNLVGGDRTDTGWVTIDLAQVVGTGQKKLDLRLFTTGARPSAVALGDAVIWDDAVASEWTPDHSLVVATETAPTWSPSAERFTASYEGGQALTGTDVFADLDAVTRRIDATGAADRILVGGITQGSMTWNPSTRQIITGTADYAQAITIPPGATVGFGNSIAGATAEQPVASDRAWAVTMDPGTVFQVGIALSPISRSQTYASNMTASSARETAAQRSAAAAAIDVAGRIADLDGAWDDFLARVPAPADFSLHETKAYGVTADSVRAAYYRAWINLEQNILPATPETNSLSRQLGTGKASGWMSGIPGAKNVATWDTLVGLQALVYADPQAAWESFTGIMNFVQPEGSAYAGEITNDPTQGGEVLPSRKAQTAWVLYNATGDRATLEEIYPALTRVLRFAKTNLHWTVKDRGIYNYDQRDSEFVTSLIIDLDYAQKISALLGKSADEAQWQSDQQYLYRKLDDWFMQSGSFVQKVKLAGNSDDDAVQQVVSAGNASVAATSLALPGLSAATRAALLDRFEGAYNGGDYQWAGLGDNLKGPNANYIVRALLDTSNVLGGATKATAFTEAIIRDVVRSGWFAEVYQGDGNGTSDKPLVDGVRPSLFGIAEFIDSVWASNGYRLSSGEPTYIRLTQDRRGGIDGLTMGGKSYALALTESGIELTGDAVDSTRPIAIPLGVGQSAGLPATLPDPEPADPGDGGGDGGNGGTTPGDGGGDGGNGGTTPGDGGGDGGNGGTTPGDGGSTGGASSTKPAVKRIKPRVKIAVKQIKRTRKVRVTVRVIAPAAKRIGGKATVKIGKSKKRTVRINAKGTGKITMKAKKRGKQRVRVAYRGTPTLKSAQASRTMRVR</sequence>
<evidence type="ECO:0000256" key="2">
    <source>
        <dbReference type="SAM" id="SignalP"/>
    </source>
</evidence>
<dbReference type="EMBL" id="VFNV01000001">
    <property type="protein sequence ID" value="TQK76781.1"/>
    <property type="molecule type" value="Genomic_DNA"/>
</dbReference>
<name>A0A542SQ96_9MICO</name>
<dbReference type="SUPFAM" id="SSF48208">
    <property type="entry name" value="Six-hairpin glycosidases"/>
    <property type="match status" value="1"/>
</dbReference>
<dbReference type="GO" id="GO:0005975">
    <property type="term" value="P:carbohydrate metabolic process"/>
    <property type="evidence" value="ECO:0007669"/>
    <property type="project" value="InterPro"/>
</dbReference>
<comment type="caution">
    <text evidence="3">The sequence shown here is derived from an EMBL/GenBank/DDBJ whole genome shotgun (WGS) entry which is preliminary data.</text>
</comment>
<keyword evidence="2" id="KW-0732">Signal</keyword>
<dbReference type="Gene3D" id="1.50.10.10">
    <property type="match status" value="1"/>
</dbReference>
<dbReference type="OrthoDB" id="9781878at2"/>
<evidence type="ECO:0000313" key="4">
    <source>
        <dbReference type="Proteomes" id="UP000316181"/>
    </source>
</evidence>
<dbReference type="InterPro" id="IPR008928">
    <property type="entry name" value="6-hairpin_glycosidase_sf"/>
</dbReference>